<feature type="transmembrane region" description="Helical" evidence="9">
    <location>
        <begin position="43"/>
        <end position="64"/>
    </location>
</feature>
<evidence type="ECO:0000256" key="4">
    <source>
        <dbReference type="ARBA" id="ARBA00022597"/>
    </source>
</evidence>
<accession>A0A1E5GVB7</accession>
<name>A0A1E5GVB7_9ENTE</name>
<feature type="transmembrane region" description="Helical" evidence="9">
    <location>
        <begin position="226"/>
        <end position="248"/>
    </location>
</feature>
<feature type="transmembrane region" description="Helical" evidence="9">
    <location>
        <begin position="180"/>
        <end position="199"/>
    </location>
</feature>
<keyword evidence="6 9" id="KW-0812">Transmembrane</keyword>
<keyword evidence="2" id="KW-0813">Transport</keyword>
<dbReference type="GO" id="GO:0005886">
    <property type="term" value="C:plasma membrane"/>
    <property type="evidence" value="ECO:0007669"/>
    <property type="project" value="UniProtKB-SubCell"/>
</dbReference>
<evidence type="ECO:0000313" key="10">
    <source>
        <dbReference type="EMBL" id="OEG16654.1"/>
    </source>
</evidence>
<dbReference type="Pfam" id="PF03611">
    <property type="entry name" value="EIIC-GAT"/>
    <property type="match status" value="1"/>
</dbReference>
<keyword evidence="8 9" id="KW-0472">Membrane</keyword>
<feature type="transmembrane region" description="Helical" evidence="9">
    <location>
        <begin position="330"/>
        <end position="347"/>
    </location>
</feature>
<keyword evidence="5" id="KW-0598">Phosphotransferase system</keyword>
<dbReference type="PATRIC" id="fig|332950.4.peg.1458"/>
<dbReference type="OrthoDB" id="9787936at2"/>
<keyword evidence="4" id="KW-0762">Sugar transport</keyword>
<reference evidence="11" key="1">
    <citation type="submission" date="2016-09" db="EMBL/GenBank/DDBJ databases">
        <authorList>
            <person name="Gulvik C.A."/>
        </authorList>
    </citation>
    <scope>NUCLEOTIDE SEQUENCE [LARGE SCALE GENOMIC DNA]</scope>
    <source>
        <strain evidence="11">LMG 8895</strain>
    </source>
</reference>
<feature type="transmembrane region" description="Helical" evidence="9">
    <location>
        <begin position="135"/>
        <end position="160"/>
    </location>
</feature>
<comment type="subcellular location">
    <subcellularLocation>
        <location evidence="1">Cell membrane</location>
        <topology evidence="1">Multi-pass membrane protein</topology>
    </subcellularLocation>
</comment>
<keyword evidence="7 9" id="KW-1133">Transmembrane helix</keyword>
<sequence>MGILQGAIDWFIGLGGTYFVPIVMLVIGLVCRAGLNTSVKSALLIGIGLTGLNLITDFSVAAMLPVTKQLSARLNADFSIVDIGYGSVTAAWSWPGVPWVILGIILLNVLLVSLKLTSTLWVDMWNIWHGQALGVMFWAFTGNLLLGIAVGVGTLVLSMFLADFHAKQFQAFNHLDGVTVPAPSATFPATFAFILMKVIKRIPGLNKVKASSNDLKEKFGLLGEHSVIGALLGVIIGVISGIEVAMIIQLAVKLAAILVILPAMLQFVADGIVPITENLSKFMKEKFKGRALNIAVDPVMLLSDPSVMSTVVIMYPIAIFVSAFLPGNNFLPVASLAALPYWIGGIAPYTKGNIVYNVIITTLWIIPTTLAATQLAGLTTGAAELTNILGGNIDAGTLVSSWDEGGNLLMWLIVKVSELFAG</sequence>
<dbReference type="GO" id="GO:0015577">
    <property type="term" value="F:galactitol transmembrane transporter activity"/>
    <property type="evidence" value="ECO:0007669"/>
    <property type="project" value="InterPro"/>
</dbReference>
<evidence type="ECO:0000256" key="5">
    <source>
        <dbReference type="ARBA" id="ARBA00022683"/>
    </source>
</evidence>
<evidence type="ECO:0000256" key="6">
    <source>
        <dbReference type="ARBA" id="ARBA00022692"/>
    </source>
</evidence>
<dbReference type="EMBL" id="MIJY01000012">
    <property type="protein sequence ID" value="OEG16654.1"/>
    <property type="molecule type" value="Genomic_DNA"/>
</dbReference>
<dbReference type="InterPro" id="IPR013853">
    <property type="entry name" value="EIIC-GAT"/>
</dbReference>
<proteinExistence type="predicted"/>
<feature type="transmembrane region" description="Helical" evidence="9">
    <location>
        <begin position="354"/>
        <end position="376"/>
    </location>
</feature>
<evidence type="ECO:0000256" key="1">
    <source>
        <dbReference type="ARBA" id="ARBA00004651"/>
    </source>
</evidence>
<gene>
    <name evidence="10" type="ORF">BCR25_03385</name>
</gene>
<dbReference type="AlphaFoldDB" id="A0A1E5GVB7"/>
<evidence type="ECO:0000256" key="7">
    <source>
        <dbReference type="ARBA" id="ARBA00022989"/>
    </source>
</evidence>
<dbReference type="GO" id="GO:0009401">
    <property type="term" value="P:phosphoenolpyruvate-dependent sugar phosphotransferase system"/>
    <property type="evidence" value="ECO:0007669"/>
    <property type="project" value="UniProtKB-KW"/>
</dbReference>
<feature type="transmembrane region" description="Helical" evidence="9">
    <location>
        <begin position="12"/>
        <end position="31"/>
    </location>
</feature>
<organism evidence="10 11">
    <name type="scientific">Enterococcus termitis</name>
    <dbReference type="NCBI Taxonomy" id="332950"/>
    <lineage>
        <taxon>Bacteria</taxon>
        <taxon>Bacillati</taxon>
        <taxon>Bacillota</taxon>
        <taxon>Bacilli</taxon>
        <taxon>Lactobacillales</taxon>
        <taxon>Enterococcaceae</taxon>
        <taxon>Enterococcus</taxon>
    </lineage>
</organism>
<evidence type="ECO:0000256" key="3">
    <source>
        <dbReference type="ARBA" id="ARBA00022475"/>
    </source>
</evidence>
<keyword evidence="3" id="KW-1003">Cell membrane</keyword>
<feature type="transmembrane region" description="Helical" evidence="9">
    <location>
        <begin position="294"/>
        <end position="324"/>
    </location>
</feature>
<protein>
    <submittedName>
        <fullName evidence="10">PTS galactitol transporter subunit IIC</fullName>
    </submittedName>
</protein>
<dbReference type="RefSeq" id="WP_069663052.1">
    <property type="nucleotide sequence ID" value="NZ_JBHUJJ010000001.1"/>
</dbReference>
<feature type="transmembrane region" description="Helical" evidence="9">
    <location>
        <begin position="254"/>
        <end position="273"/>
    </location>
</feature>
<evidence type="ECO:0000256" key="9">
    <source>
        <dbReference type="SAM" id="Phobius"/>
    </source>
</evidence>
<dbReference type="PANTHER" id="PTHR37324">
    <property type="entry name" value="PTS SYSTEM GALACTITOL-SPECIFIC EIIC COMPONENT"/>
    <property type="match status" value="1"/>
</dbReference>
<dbReference type="Proteomes" id="UP000095094">
    <property type="component" value="Unassembled WGS sequence"/>
</dbReference>
<evidence type="ECO:0000313" key="11">
    <source>
        <dbReference type="Proteomes" id="UP000095094"/>
    </source>
</evidence>
<feature type="transmembrane region" description="Helical" evidence="9">
    <location>
        <begin position="96"/>
        <end position="114"/>
    </location>
</feature>
<dbReference type="PANTHER" id="PTHR37324:SF2">
    <property type="entry name" value="PTS SYSTEM GALACTITOL-SPECIFIC EIIC COMPONENT"/>
    <property type="match status" value="1"/>
</dbReference>
<evidence type="ECO:0000256" key="8">
    <source>
        <dbReference type="ARBA" id="ARBA00023136"/>
    </source>
</evidence>
<evidence type="ECO:0000256" key="2">
    <source>
        <dbReference type="ARBA" id="ARBA00022448"/>
    </source>
</evidence>
<comment type="caution">
    <text evidence="10">The sequence shown here is derived from an EMBL/GenBank/DDBJ whole genome shotgun (WGS) entry which is preliminary data.</text>
</comment>
<keyword evidence="11" id="KW-1185">Reference proteome</keyword>
<dbReference type="InterPro" id="IPR004703">
    <property type="entry name" value="PTS_sugar-sp_permease"/>
</dbReference>